<reference evidence="1 2" key="1">
    <citation type="journal article" date="2018" name="Front. Plant Sci.">
        <title>Red Clover (Trifolium pratense) and Zigzag Clover (T. medium) - A Picture of Genomic Similarities and Differences.</title>
        <authorList>
            <person name="Dluhosova J."/>
            <person name="Istvanek J."/>
            <person name="Nedelnik J."/>
            <person name="Repkova J."/>
        </authorList>
    </citation>
    <scope>NUCLEOTIDE SEQUENCE [LARGE SCALE GENOMIC DNA]</scope>
    <source>
        <strain evidence="2">cv. 10/8</strain>
        <tissue evidence="1">Leaf</tissue>
    </source>
</reference>
<dbReference type="Proteomes" id="UP000265520">
    <property type="component" value="Unassembled WGS sequence"/>
</dbReference>
<proteinExistence type="predicted"/>
<dbReference type="EMBL" id="LXQA011052644">
    <property type="protein sequence ID" value="MCI82836.1"/>
    <property type="molecule type" value="Genomic_DNA"/>
</dbReference>
<sequence>MALSRSIVMLTWREKADGVWELPSATPTGSWWLPRLGKWP</sequence>
<dbReference type="AlphaFoldDB" id="A0A392V3K2"/>
<evidence type="ECO:0000313" key="2">
    <source>
        <dbReference type="Proteomes" id="UP000265520"/>
    </source>
</evidence>
<keyword evidence="2" id="KW-1185">Reference proteome</keyword>
<feature type="non-terminal residue" evidence="1">
    <location>
        <position position="40"/>
    </location>
</feature>
<evidence type="ECO:0000313" key="1">
    <source>
        <dbReference type="EMBL" id="MCI82836.1"/>
    </source>
</evidence>
<comment type="caution">
    <text evidence="1">The sequence shown here is derived from an EMBL/GenBank/DDBJ whole genome shotgun (WGS) entry which is preliminary data.</text>
</comment>
<accession>A0A392V3K2</accession>
<organism evidence="1 2">
    <name type="scientific">Trifolium medium</name>
    <dbReference type="NCBI Taxonomy" id="97028"/>
    <lineage>
        <taxon>Eukaryota</taxon>
        <taxon>Viridiplantae</taxon>
        <taxon>Streptophyta</taxon>
        <taxon>Embryophyta</taxon>
        <taxon>Tracheophyta</taxon>
        <taxon>Spermatophyta</taxon>
        <taxon>Magnoliopsida</taxon>
        <taxon>eudicotyledons</taxon>
        <taxon>Gunneridae</taxon>
        <taxon>Pentapetalae</taxon>
        <taxon>rosids</taxon>
        <taxon>fabids</taxon>
        <taxon>Fabales</taxon>
        <taxon>Fabaceae</taxon>
        <taxon>Papilionoideae</taxon>
        <taxon>50 kb inversion clade</taxon>
        <taxon>NPAAA clade</taxon>
        <taxon>Hologalegina</taxon>
        <taxon>IRL clade</taxon>
        <taxon>Trifolieae</taxon>
        <taxon>Trifolium</taxon>
    </lineage>
</organism>
<protein>
    <submittedName>
        <fullName evidence="1">Uncharacterized protein</fullName>
    </submittedName>
</protein>
<name>A0A392V3K2_9FABA</name>